<dbReference type="Proteomes" id="UP001473302">
    <property type="component" value="Unassembled WGS sequence"/>
</dbReference>
<sequence length="155" mass="17412">MNDFAINGIMFLTADAIDQADIWCVNSITAKNKVEKNSQSSFFRVRMPQSRLIEPIVRPFLSESGDIVLKGSPEESTGSKAIRGKEGRIPDLSLRVDVEGFQHALFLCEVKTISYMNSENSNPDSDFIKLINEMKDELDNMGDVYSLLVQALQYL</sequence>
<comment type="caution">
    <text evidence="1">The sequence shown here is derived from an EMBL/GenBank/DDBJ whole genome shotgun (WGS) entry which is preliminary data.</text>
</comment>
<name>A0ABP9ZAG1_9FUNG</name>
<evidence type="ECO:0000313" key="1">
    <source>
        <dbReference type="EMBL" id="GAA5816110.1"/>
    </source>
</evidence>
<gene>
    <name evidence="1" type="ORF">MFLAVUS_009632</name>
</gene>
<keyword evidence="2" id="KW-1185">Reference proteome</keyword>
<evidence type="ECO:0000313" key="2">
    <source>
        <dbReference type="Proteomes" id="UP001473302"/>
    </source>
</evidence>
<dbReference type="EMBL" id="BAABUK010000030">
    <property type="protein sequence ID" value="GAA5816110.1"/>
    <property type="molecule type" value="Genomic_DNA"/>
</dbReference>
<accession>A0ABP9ZAG1</accession>
<organism evidence="1 2">
    <name type="scientific">Mucor flavus</name>
    <dbReference type="NCBI Taxonomy" id="439312"/>
    <lineage>
        <taxon>Eukaryota</taxon>
        <taxon>Fungi</taxon>
        <taxon>Fungi incertae sedis</taxon>
        <taxon>Mucoromycota</taxon>
        <taxon>Mucoromycotina</taxon>
        <taxon>Mucoromycetes</taxon>
        <taxon>Mucorales</taxon>
        <taxon>Mucorineae</taxon>
        <taxon>Mucoraceae</taxon>
        <taxon>Mucor</taxon>
    </lineage>
</organism>
<protein>
    <submittedName>
        <fullName evidence="1">Uncharacterized protein</fullName>
    </submittedName>
</protein>
<reference evidence="1 2" key="1">
    <citation type="submission" date="2024-04" db="EMBL/GenBank/DDBJ databases">
        <title>genome sequences of Mucor flavus KT1a and Helicostylum pulchrum KT1b strains isolated from the surface of a dry-aged beef.</title>
        <authorList>
            <person name="Toyotome T."/>
            <person name="Hosono M."/>
            <person name="Torimaru M."/>
            <person name="Fukuda K."/>
            <person name="Mikami N."/>
        </authorList>
    </citation>
    <scope>NUCLEOTIDE SEQUENCE [LARGE SCALE GENOMIC DNA]</scope>
    <source>
        <strain evidence="1 2">KT1a</strain>
    </source>
</reference>
<proteinExistence type="predicted"/>